<dbReference type="RefSeq" id="XP_022341149.1">
    <property type="nucleotide sequence ID" value="XM_022485441.1"/>
</dbReference>
<dbReference type="PANTHER" id="PTHR15000:SF1">
    <property type="entry name" value="ERYTHROID DIFFERENTIATION-RELATED FACTOR 1"/>
    <property type="match status" value="1"/>
</dbReference>
<feature type="domain" description="EDRF1 N-terminal" evidence="3">
    <location>
        <begin position="81"/>
        <end position="262"/>
    </location>
</feature>
<organism evidence="4 5">
    <name type="scientific">Crassostrea virginica</name>
    <name type="common">Eastern oyster</name>
    <dbReference type="NCBI Taxonomy" id="6565"/>
    <lineage>
        <taxon>Eukaryota</taxon>
        <taxon>Metazoa</taxon>
        <taxon>Spiralia</taxon>
        <taxon>Lophotrochozoa</taxon>
        <taxon>Mollusca</taxon>
        <taxon>Bivalvia</taxon>
        <taxon>Autobranchia</taxon>
        <taxon>Pteriomorphia</taxon>
        <taxon>Ostreida</taxon>
        <taxon>Ostreoidea</taxon>
        <taxon>Ostreidae</taxon>
        <taxon>Crassostrea</taxon>
    </lineage>
</organism>
<evidence type="ECO:0000256" key="1">
    <source>
        <dbReference type="SAM" id="MobiDB-lite"/>
    </source>
</evidence>
<feature type="domain" description="EDRF1 N-terminal" evidence="3">
    <location>
        <begin position="282"/>
        <end position="525"/>
    </location>
</feature>
<feature type="region of interest" description="Disordered" evidence="1">
    <location>
        <begin position="606"/>
        <end position="625"/>
    </location>
</feature>
<feature type="compositionally biased region" description="Basic and acidic residues" evidence="1">
    <location>
        <begin position="616"/>
        <end position="625"/>
    </location>
</feature>
<sequence length="1178" mass="135327">MLRIMEQKETQLGKSTLRIKDVDSHMPSESKNPCTPLIMPQAKSDINDEKNPEAKPTNQIQSVVRHKSSLTNSAYSQSRGEIKSVVRVKDPTLDFSPLMTLLQPSTDLNKPPTNWLRRRPSQHQKHSQKYFWPKPISSFAMANNALDLTGEVDVISQAKNIKKLLKMPFSSKSQISMMVHKVDNSLLIDDFDIHKNLLRKQSDDWKWLREFYLDSVKKDMQVKCVPKKKKSRDHLQNKNMLSKFLYRSVQEALNSSESLPVTQLNREVTEQDELPEDICGQHRELIWTFENIEMLIGTDLPIFNRGANYPCVSLRLRDMNTPINVLTGLDYWLDNLMCNVPEVAMCFHVDGIVQKYELIKTEDIPNLKDSEFDPHMVTDIACNILSFLKSNATKEGHTYWLYKGVDDDVVKLYDLTSLADTQEDPGNQGNPFTVPLGRLLYRVARNMWNTGNKSRQKIRLLLENCLLLLDEEKHSQICTSAHYLLSDVIVPDAMIKDDWTDRPDKDSDEEDSSQKRDSNSDLEDEQFTSVTVKTLCKQNGYRKQQYQSSGKAGAVDVTQKCLDAIRHTAQGLLCLDKDFTLQIWKKKNVVEEQQTCSKDTAIPLHYEPLQKSAPPHNERDPPLHDKDQSVVEAETSVTWHRTLKVLLLKKAAIALFTLARSAALKYHAGKSLRLLKISLQCYAAMKILLPEKAAESGDLLCGLLSLAGDVLLLCIHRNLNRDSVLEEMSSHTEDELSLSKSVSRELERFEFEWIFEGRLGNIEFCLNQSCQCYQEGLKALKLMGEDHKSEMVTSLKKRLANIKNELGVWYMNQAQACLQADEPPYPSEKMKHLCEMSESSLKEGVALFKGLSDKANTALLYTNKGRLMRLLAQVHTQNTLLQDSPQFTEIERKYYKQAIDYYNKALEQLNSHHYTEIWESVCWEMSTCLFNMALLLQDYAPLQQFTQDEVEKEVQELMSKSLKYCNVDVKSAKQPMCQYRAATIHHRLASLFHNSIRNQQNSEQRKKHLKQMMESHYKKAGTLFSVLECHTELLRVLLEQVAFWEYVLEGQTNTKSQMKSLLCAVKCLLDCRGVLCQMIKQLEDPDVSEKVKSEGTSLTDILESRLQFVLLQLIKCYKASKVSNQSNGIKVKALYRQSLQNKDSTRSSVKDKWSHLVQLLEELYSLHSDVFPKELEFT</sequence>
<dbReference type="InterPro" id="IPR056583">
    <property type="entry name" value="EDRF1_TPR"/>
</dbReference>
<evidence type="ECO:0000259" key="2">
    <source>
        <dbReference type="Pfam" id="PF23723"/>
    </source>
</evidence>
<feature type="region of interest" description="Disordered" evidence="1">
    <location>
        <begin position="499"/>
        <end position="526"/>
    </location>
</feature>
<dbReference type="KEGG" id="cvn:111135405"/>
<keyword evidence="4" id="KW-1185">Reference proteome</keyword>
<dbReference type="AlphaFoldDB" id="A0A8B8EML9"/>
<name>A0A8B8EML9_CRAVI</name>
<dbReference type="InterPro" id="IPR056582">
    <property type="entry name" value="EDRF1_N"/>
</dbReference>
<dbReference type="Pfam" id="PF23723">
    <property type="entry name" value="TPR_EDRF1"/>
    <property type="match status" value="1"/>
</dbReference>
<feature type="domain" description="EDRF1 TPR repeats region" evidence="2">
    <location>
        <begin position="795"/>
        <end position="1165"/>
    </location>
</feature>
<evidence type="ECO:0000313" key="5">
    <source>
        <dbReference type="RefSeq" id="XP_022341149.1"/>
    </source>
</evidence>
<dbReference type="PANTHER" id="PTHR15000">
    <property type="entry name" value="ERYTHROID DIFFERENTIATION-RELATED FACTOR 1"/>
    <property type="match status" value="1"/>
</dbReference>
<evidence type="ECO:0000313" key="4">
    <source>
        <dbReference type="Proteomes" id="UP000694844"/>
    </source>
</evidence>
<dbReference type="OrthoDB" id="419432at2759"/>
<protein>
    <submittedName>
        <fullName evidence="5">Erythroid differentiation-related factor 1-like</fullName>
    </submittedName>
</protein>
<proteinExistence type="predicted"/>
<reference evidence="5" key="1">
    <citation type="submission" date="2025-08" db="UniProtKB">
        <authorList>
            <consortium name="RefSeq"/>
        </authorList>
    </citation>
    <scope>IDENTIFICATION</scope>
    <source>
        <tissue evidence="5">Whole sample</tissue>
    </source>
</reference>
<accession>A0A8B8EML9</accession>
<evidence type="ECO:0000259" key="3">
    <source>
        <dbReference type="Pfam" id="PF23788"/>
    </source>
</evidence>
<gene>
    <name evidence="5" type="primary">LOC111135405</name>
</gene>
<dbReference type="GO" id="GO:0045893">
    <property type="term" value="P:positive regulation of DNA-templated transcription"/>
    <property type="evidence" value="ECO:0007669"/>
    <property type="project" value="TreeGrafter"/>
</dbReference>
<dbReference type="Proteomes" id="UP000694844">
    <property type="component" value="Chromosome 5"/>
</dbReference>
<dbReference type="GeneID" id="111135405"/>
<dbReference type="Pfam" id="PF23788">
    <property type="entry name" value="EDRF1_N"/>
    <property type="match status" value="2"/>
</dbReference>